<organism evidence="2 3">
    <name type="scientific">Cohnella phaseoli</name>
    <dbReference type="NCBI Taxonomy" id="456490"/>
    <lineage>
        <taxon>Bacteria</taxon>
        <taxon>Bacillati</taxon>
        <taxon>Bacillota</taxon>
        <taxon>Bacilli</taxon>
        <taxon>Bacillales</taxon>
        <taxon>Paenibacillaceae</taxon>
        <taxon>Cohnella</taxon>
    </lineage>
</organism>
<dbReference type="Proteomes" id="UP000256977">
    <property type="component" value="Unassembled WGS sequence"/>
</dbReference>
<dbReference type="AlphaFoldDB" id="A0A3D9IFQ2"/>
<dbReference type="Gene3D" id="3.10.450.390">
    <property type="entry name" value="Protein of unknown function DUF3889"/>
    <property type="match status" value="1"/>
</dbReference>
<feature type="signal peptide" evidence="1">
    <location>
        <begin position="1"/>
        <end position="29"/>
    </location>
</feature>
<dbReference type="InterPro" id="IPR024987">
    <property type="entry name" value="DUF3889"/>
</dbReference>
<evidence type="ECO:0000313" key="3">
    <source>
        <dbReference type="Proteomes" id="UP000256977"/>
    </source>
</evidence>
<sequence>MNRSFRQAFLLLALCLLPPIALHPSAAYGQTAQPEYAKWGIVAMEAAKAKYGVPIVDYLHLGRFPAAPGTAEERFKLWLKDGSREFGVIVSVQFYTANDRLITVKFQETDRPISRRR</sequence>
<accession>A0A3D9IFQ2</accession>
<dbReference type="RefSeq" id="WP_116064058.1">
    <property type="nucleotide sequence ID" value="NZ_QRDZ01000029.1"/>
</dbReference>
<proteinExistence type="predicted"/>
<gene>
    <name evidence="2" type="ORF">DFP98_12926</name>
</gene>
<dbReference type="EMBL" id="QRDZ01000029">
    <property type="protein sequence ID" value="RED60613.1"/>
    <property type="molecule type" value="Genomic_DNA"/>
</dbReference>
<reference evidence="2 3" key="1">
    <citation type="submission" date="2018-07" db="EMBL/GenBank/DDBJ databases">
        <title>Genomic Encyclopedia of Type Strains, Phase III (KMG-III): the genomes of soil and plant-associated and newly described type strains.</title>
        <authorList>
            <person name="Whitman W."/>
        </authorList>
    </citation>
    <scope>NUCLEOTIDE SEQUENCE [LARGE SCALE GENOMIC DNA]</scope>
    <source>
        <strain evidence="2 3">CECT 7287</strain>
    </source>
</reference>
<name>A0A3D9IFQ2_9BACL</name>
<evidence type="ECO:0000256" key="1">
    <source>
        <dbReference type="SAM" id="SignalP"/>
    </source>
</evidence>
<protein>
    <submittedName>
        <fullName evidence="2">Uncharacterized protein DUF3889</fullName>
    </submittedName>
</protein>
<feature type="chain" id="PRO_5017669519" evidence="1">
    <location>
        <begin position="30"/>
        <end position="117"/>
    </location>
</feature>
<dbReference type="OrthoDB" id="2377048at2"/>
<keyword evidence="3" id="KW-1185">Reference proteome</keyword>
<dbReference type="Pfam" id="PF13028">
    <property type="entry name" value="DUF3889"/>
    <property type="match status" value="1"/>
</dbReference>
<evidence type="ECO:0000313" key="2">
    <source>
        <dbReference type="EMBL" id="RED60613.1"/>
    </source>
</evidence>
<keyword evidence="1" id="KW-0732">Signal</keyword>
<comment type="caution">
    <text evidence="2">The sequence shown here is derived from an EMBL/GenBank/DDBJ whole genome shotgun (WGS) entry which is preliminary data.</text>
</comment>